<feature type="signal peptide" evidence="1">
    <location>
        <begin position="1"/>
        <end position="23"/>
    </location>
</feature>
<keyword evidence="1" id="KW-0732">Signal</keyword>
<dbReference type="EMBL" id="FRAS01000004">
    <property type="protein sequence ID" value="SHK59229.1"/>
    <property type="molecule type" value="Genomic_DNA"/>
</dbReference>
<feature type="chain" id="PRO_5012002796" evidence="1">
    <location>
        <begin position="24"/>
        <end position="1088"/>
    </location>
</feature>
<dbReference type="Gene3D" id="3.40.390.10">
    <property type="entry name" value="Collagenase (Catalytic Domain)"/>
    <property type="match status" value="1"/>
</dbReference>
<organism evidence="2 3">
    <name type="scientific">Hymenobacter psychrotolerans DSM 18569</name>
    <dbReference type="NCBI Taxonomy" id="1121959"/>
    <lineage>
        <taxon>Bacteria</taxon>
        <taxon>Pseudomonadati</taxon>
        <taxon>Bacteroidota</taxon>
        <taxon>Cytophagia</taxon>
        <taxon>Cytophagales</taxon>
        <taxon>Hymenobacteraceae</taxon>
        <taxon>Hymenobacter</taxon>
    </lineage>
</organism>
<dbReference type="OrthoDB" id="9792152at2"/>
<accession>A0A1M6TQQ3</accession>
<evidence type="ECO:0000313" key="2">
    <source>
        <dbReference type="EMBL" id="SHK59229.1"/>
    </source>
</evidence>
<reference evidence="3" key="1">
    <citation type="submission" date="2016-11" db="EMBL/GenBank/DDBJ databases">
        <authorList>
            <person name="Varghese N."/>
            <person name="Submissions S."/>
        </authorList>
    </citation>
    <scope>NUCLEOTIDE SEQUENCE [LARGE SCALE GENOMIC DNA]</scope>
    <source>
        <strain evidence="3">DSM 18569</strain>
    </source>
</reference>
<dbReference type="NCBIfam" id="TIGR04183">
    <property type="entry name" value="Por_Secre_tail"/>
    <property type="match status" value="1"/>
</dbReference>
<dbReference type="SUPFAM" id="SSF55486">
    <property type="entry name" value="Metalloproteases ('zincins'), catalytic domain"/>
    <property type="match status" value="1"/>
</dbReference>
<dbReference type="InterPro" id="IPR026444">
    <property type="entry name" value="Secre_tail"/>
</dbReference>
<proteinExistence type="predicted"/>
<dbReference type="STRING" id="1121959.SAMN02746009_01191"/>
<name>A0A1M6TQQ3_9BACT</name>
<dbReference type="Gene3D" id="2.60.40.10">
    <property type="entry name" value="Immunoglobulins"/>
    <property type="match status" value="2"/>
</dbReference>
<gene>
    <name evidence="2" type="ORF">SAMN02746009_01191</name>
</gene>
<dbReference type="InterPro" id="IPR024079">
    <property type="entry name" value="MetalloPept_cat_dom_sf"/>
</dbReference>
<evidence type="ECO:0000256" key="1">
    <source>
        <dbReference type="SAM" id="SignalP"/>
    </source>
</evidence>
<dbReference type="AlphaFoldDB" id="A0A1M6TQQ3"/>
<protein>
    <submittedName>
        <fullName evidence="2">Por secretion system C-terminal sorting domain-containing protein</fullName>
    </submittedName>
</protein>
<sequence>MKKASAAAITFLLIWLAALVGSAQPGAAQQPSARRVTLDVDQIRRQLTADAGTAARPGPPAPHRISLPTLRGSRAFVLTETHVLPASDAAARRRLRTYVGYEENAPRHRVSVVLTPRSLTAQLLAGEQSASLRPAPDGAGYLLQPTPPAGGPCGTLSPVGDVLRPDNFSTMPAPFSFGTQLRRLRYAILVTQEYYAANGNTDAAVELAVVAAMNQMSGLYLQELAVSYELVKPNGGTYYFSAMTTATLPGSAAAAPDRLREQNLGEVGGFINARFTPNSFDLGHCFHRNGGGVAYVGIICNSTYKAQAWSGLATSGFQQVLAHEMGHQHGAAHTFTGPCGSQTAGSNLEPGGGATIMAYTDVCGTQTLQDVVGTEADHFNARSLDQMRNNLRTAACAVVVANSNQVPTVSAGADYVIPRSTPFTLTATGSDPDGETLAYTWNQFDYTPNTQALGTIPGINGLAAINDPEAPLFRPRPPRTTPSRTFPDLRYVLANSNQPADRIGEALPNVARDLHFVVTARDQRASGGTFSTDNVTLTVAPNTGPFALTTQNTASLWIGGQQATVTWSVNGTDQAPIGVSQVRISLSTDGGQTFGTVLAAAAPNTGTATVAVPNLTTSQARIRVEAVGNIFFDINDADFPIAPCSPVASQTLPATALTAAAGSATLNLDQQGYSLTELTGANQLAGSITSTDPASTLTDYNGSSCVRYSNVTHYDTHVFVPSATASYTINTPTAFGNMVLRVYAGTGFDPANPCANILADNFAGSLARSITLPLTAGQPYTLVVSNFGGAPTGGNNYSISFATSPGGGTAYAPLQGLGYDYQYVAVNTATNLVAQVAPTADLRTLPAGTYDVYGFLFQRGYAVGGLQNGTLGSLQAALASIAPCGQLSTNARRVTITGSLPLPVVLTRFAGRTAGTTNELQWQTASEQGVAYFEVQRSTDEENFSSLGRVAATNGTGARSYAFTDAAPSEGVTYYRLLIQDTDGTTAYSGIAALQRGGLSRAGLRLAAYPNPVPAGEALQLEVQVPQAQSAELQVADALGRTMLRRTVALPAGTSRLPLPEARQWHGLYLLTVQNAAGQRQQQKVVLE</sequence>
<keyword evidence="3" id="KW-1185">Reference proteome</keyword>
<dbReference type="RefSeq" id="WP_073282091.1">
    <property type="nucleotide sequence ID" value="NZ_FRAS01000004.1"/>
</dbReference>
<dbReference type="InterPro" id="IPR013783">
    <property type="entry name" value="Ig-like_fold"/>
</dbReference>
<evidence type="ECO:0000313" key="3">
    <source>
        <dbReference type="Proteomes" id="UP000183947"/>
    </source>
</evidence>
<dbReference type="GO" id="GO:0008237">
    <property type="term" value="F:metallopeptidase activity"/>
    <property type="evidence" value="ECO:0007669"/>
    <property type="project" value="InterPro"/>
</dbReference>
<dbReference type="Pfam" id="PF13688">
    <property type="entry name" value="Reprolysin_5"/>
    <property type="match status" value="1"/>
</dbReference>
<dbReference type="Proteomes" id="UP000183947">
    <property type="component" value="Unassembled WGS sequence"/>
</dbReference>